<evidence type="ECO:0000313" key="3">
    <source>
        <dbReference type="EMBL" id="RPA84807.1"/>
    </source>
</evidence>
<dbReference type="CDD" id="cd12087">
    <property type="entry name" value="TM_EGFR-like"/>
    <property type="match status" value="1"/>
</dbReference>
<gene>
    <name evidence="3" type="ORF">BJ508DRAFT_412540</name>
</gene>
<evidence type="ECO:0000256" key="2">
    <source>
        <dbReference type="SAM" id="Phobius"/>
    </source>
</evidence>
<dbReference type="EMBL" id="ML119657">
    <property type="protein sequence ID" value="RPA84807.1"/>
    <property type="molecule type" value="Genomic_DNA"/>
</dbReference>
<keyword evidence="4" id="KW-1185">Reference proteome</keyword>
<evidence type="ECO:0008006" key="5">
    <source>
        <dbReference type="Google" id="ProtNLM"/>
    </source>
</evidence>
<organism evidence="3 4">
    <name type="scientific">Ascobolus immersus RN42</name>
    <dbReference type="NCBI Taxonomy" id="1160509"/>
    <lineage>
        <taxon>Eukaryota</taxon>
        <taxon>Fungi</taxon>
        <taxon>Dikarya</taxon>
        <taxon>Ascomycota</taxon>
        <taxon>Pezizomycotina</taxon>
        <taxon>Pezizomycetes</taxon>
        <taxon>Pezizales</taxon>
        <taxon>Ascobolaceae</taxon>
        <taxon>Ascobolus</taxon>
    </lineage>
</organism>
<dbReference type="Proteomes" id="UP000275078">
    <property type="component" value="Unassembled WGS sequence"/>
</dbReference>
<keyword evidence="2" id="KW-0812">Transmembrane</keyword>
<accession>A0A3N4IHA3</accession>
<sequence length="198" mass="21331">MLYPNVKDMSTGIKNVWCDDSDPVMFVTPPSMFAIETPTTTTKGTDSLSAHSTSVASSSQETASDSSFLHVHVNEKPEASRTWIAGAVAGPVGGIALLAVIFFILRRRKKRAAANRKNLSRVPTPLESKLVQEYYPPPPKVELAGSRQPRKPKKKAPTTTSDYSELVGSSVVPMIPAVELDSYPTPPVANHSRNPGSS</sequence>
<protein>
    <recommendedName>
        <fullName evidence="5">Mid2 domain-containing protein</fullName>
    </recommendedName>
</protein>
<feature type="compositionally biased region" description="Polar residues" evidence="1">
    <location>
        <begin position="37"/>
        <end position="46"/>
    </location>
</feature>
<proteinExistence type="predicted"/>
<feature type="transmembrane region" description="Helical" evidence="2">
    <location>
        <begin position="83"/>
        <end position="105"/>
    </location>
</feature>
<feature type="region of interest" description="Disordered" evidence="1">
    <location>
        <begin position="130"/>
        <end position="165"/>
    </location>
</feature>
<name>A0A3N4IHA3_ASCIM</name>
<reference evidence="3 4" key="1">
    <citation type="journal article" date="2018" name="Nat. Ecol. Evol.">
        <title>Pezizomycetes genomes reveal the molecular basis of ectomycorrhizal truffle lifestyle.</title>
        <authorList>
            <person name="Murat C."/>
            <person name="Payen T."/>
            <person name="Noel B."/>
            <person name="Kuo A."/>
            <person name="Morin E."/>
            <person name="Chen J."/>
            <person name="Kohler A."/>
            <person name="Krizsan K."/>
            <person name="Balestrini R."/>
            <person name="Da Silva C."/>
            <person name="Montanini B."/>
            <person name="Hainaut M."/>
            <person name="Levati E."/>
            <person name="Barry K.W."/>
            <person name="Belfiori B."/>
            <person name="Cichocki N."/>
            <person name="Clum A."/>
            <person name="Dockter R.B."/>
            <person name="Fauchery L."/>
            <person name="Guy J."/>
            <person name="Iotti M."/>
            <person name="Le Tacon F."/>
            <person name="Lindquist E.A."/>
            <person name="Lipzen A."/>
            <person name="Malagnac F."/>
            <person name="Mello A."/>
            <person name="Molinier V."/>
            <person name="Miyauchi S."/>
            <person name="Poulain J."/>
            <person name="Riccioni C."/>
            <person name="Rubini A."/>
            <person name="Sitrit Y."/>
            <person name="Splivallo R."/>
            <person name="Traeger S."/>
            <person name="Wang M."/>
            <person name="Zifcakova L."/>
            <person name="Wipf D."/>
            <person name="Zambonelli A."/>
            <person name="Paolocci F."/>
            <person name="Nowrousian M."/>
            <person name="Ottonello S."/>
            <person name="Baldrian P."/>
            <person name="Spatafora J.W."/>
            <person name="Henrissat B."/>
            <person name="Nagy L.G."/>
            <person name="Aury J.M."/>
            <person name="Wincker P."/>
            <person name="Grigoriev I.V."/>
            <person name="Bonfante P."/>
            <person name="Martin F.M."/>
        </authorList>
    </citation>
    <scope>NUCLEOTIDE SEQUENCE [LARGE SCALE GENOMIC DNA]</scope>
    <source>
        <strain evidence="3 4">RN42</strain>
    </source>
</reference>
<evidence type="ECO:0000313" key="4">
    <source>
        <dbReference type="Proteomes" id="UP000275078"/>
    </source>
</evidence>
<keyword evidence="2" id="KW-1133">Transmembrane helix</keyword>
<evidence type="ECO:0000256" key="1">
    <source>
        <dbReference type="SAM" id="MobiDB-lite"/>
    </source>
</evidence>
<keyword evidence="2" id="KW-0472">Membrane</keyword>
<dbReference type="AlphaFoldDB" id="A0A3N4IHA3"/>
<feature type="compositionally biased region" description="Low complexity" evidence="1">
    <location>
        <begin position="47"/>
        <end position="66"/>
    </location>
</feature>
<feature type="region of interest" description="Disordered" evidence="1">
    <location>
        <begin position="37"/>
        <end position="66"/>
    </location>
</feature>